<organism evidence="2 3">
    <name type="scientific">Eumeta variegata</name>
    <name type="common">Bagworm moth</name>
    <name type="synonym">Eumeta japonica</name>
    <dbReference type="NCBI Taxonomy" id="151549"/>
    <lineage>
        <taxon>Eukaryota</taxon>
        <taxon>Metazoa</taxon>
        <taxon>Ecdysozoa</taxon>
        <taxon>Arthropoda</taxon>
        <taxon>Hexapoda</taxon>
        <taxon>Insecta</taxon>
        <taxon>Pterygota</taxon>
        <taxon>Neoptera</taxon>
        <taxon>Endopterygota</taxon>
        <taxon>Lepidoptera</taxon>
        <taxon>Glossata</taxon>
        <taxon>Ditrysia</taxon>
        <taxon>Tineoidea</taxon>
        <taxon>Psychidae</taxon>
        <taxon>Oiketicinae</taxon>
        <taxon>Eumeta</taxon>
    </lineage>
</organism>
<protein>
    <submittedName>
        <fullName evidence="2">Uncharacterized protein</fullName>
    </submittedName>
</protein>
<accession>A0A4C1VPE5</accession>
<dbReference type="EMBL" id="BGZK01000390">
    <property type="protein sequence ID" value="GBP40988.1"/>
    <property type="molecule type" value="Genomic_DNA"/>
</dbReference>
<feature type="region of interest" description="Disordered" evidence="1">
    <location>
        <begin position="96"/>
        <end position="133"/>
    </location>
</feature>
<proteinExistence type="predicted"/>
<reference evidence="2 3" key="1">
    <citation type="journal article" date="2019" name="Commun. Biol.">
        <title>The bagworm genome reveals a unique fibroin gene that provides high tensile strength.</title>
        <authorList>
            <person name="Kono N."/>
            <person name="Nakamura H."/>
            <person name="Ohtoshi R."/>
            <person name="Tomita M."/>
            <person name="Numata K."/>
            <person name="Arakawa K."/>
        </authorList>
    </citation>
    <scope>NUCLEOTIDE SEQUENCE [LARGE SCALE GENOMIC DNA]</scope>
</reference>
<dbReference type="AlphaFoldDB" id="A0A4C1VPE5"/>
<sequence length="133" mass="14803">MGRRVDLASMAFKCDDLHYLALKRIELRGGSSIRRQIGCSMATHNRSTSACAGLAADALHNEIHLCILGNFQHSFIRGSSKVQSSGSRRREAKIRELYLTEQSHRADGADTRARRGERNETPEPNLPRTPACL</sequence>
<feature type="compositionally biased region" description="Basic and acidic residues" evidence="1">
    <location>
        <begin position="96"/>
        <end position="121"/>
    </location>
</feature>
<name>A0A4C1VPE5_EUMVA</name>
<evidence type="ECO:0000256" key="1">
    <source>
        <dbReference type="SAM" id="MobiDB-lite"/>
    </source>
</evidence>
<gene>
    <name evidence="2" type="ORF">EVAR_26069_1</name>
</gene>
<evidence type="ECO:0000313" key="2">
    <source>
        <dbReference type="EMBL" id="GBP40988.1"/>
    </source>
</evidence>
<evidence type="ECO:0000313" key="3">
    <source>
        <dbReference type="Proteomes" id="UP000299102"/>
    </source>
</evidence>
<keyword evidence="3" id="KW-1185">Reference proteome</keyword>
<comment type="caution">
    <text evidence="2">The sequence shown here is derived from an EMBL/GenBank/DDBJ whole genome shotgun (WGS) entry which is preliminary data.</text>
</comment>
<dbReference type="Proteomes" id="UP000299102">
    <property type="component" value="Unassembled WGS sequence"/>
</dbReference>